<dbReference type="InterPro" id="IPR036178">
    <property type="entry name" value="Formintransfe-cycloase-like_sf"/>
</dbReference>
<dbReference type="Pfam" id="PF04961">
    <property type="entry name" value="FTCD_C"/>
    <property type="match status" value="1"/>
</dbReference>
<dbReference type="Gene3D" id="1.20.120.680">
    <property type="entry name" value="Formiminotetrahydrofolate cyclodeaminase monomer, up-and-down helical bundle"/>
    <property type="match status" value="1"/>
</dbReference>
<evidence type="ECO:0000313" key="2">
    <source>
        <dbReference type="EMBL" id="KML57582.1"/>
    </source>
</evidence>
<comment type="caution">
    <text evidence="2">The sequence shown here is derived from an EMBL/GenBank/DDBJ whole genome shotgun (WGS) entry which is preliminary data.</text>
</comment>
<dbReference type="AlphaFoldDB" id="A0A0J5X3C8"/>
<reference evidence="2 3" key="1">
    <citation type="submission" date="2015-05" db="EMBL/GenBank/DDBJ databases">
        <title>Draft genome of Burkholderia cepacia LK29.</title>
        <authorList>
            <person name="Chan X.Y."/>
        </authorList>
    </citation>
    <scope>NUCLEOTIDE SEQUENCE [LARGE SCALE GENOMIC DNA]</scope>
    <source>
        <strain evidence="2 3">LK29</strain>
    </source>
</reference>
<dbReference type="EMBL" id="LDWR01000022">
    <property type="protein sequence ID" value="KML57582.1"/>
    <property type="molecule type" value="Genomic_DNA"/>
</dbReference>
<dbReference type="GO" id="GO:0003824">
    <property type="term" value="F:catalytic activity"/>
    <property type="evidence" value="ECO:0007669"/>
    <property type="project" value="InterPro"/>
</dbReference>
<evidence type="ECO:0000313" key="3">
    <source>
        <dbReference type="Proteomes" id="UP000036338"/>
    </source>
</evidence>
<dbReference type="PATRIC" id="fig|292.27.peg.2724"/>
<protein>
    <recommendedName>
        <fullName evidence="1">Cyclodeaminase/cyclohydrolase domain-containing protein</fullName>
    </recommendedName>
</protein>
<dbReference type="Proteomes" id="UP000036338">
    <property type="component" value="Unassembled WGS sequence"/>
</dbReference>
<evidence type="ECO:0000259" key="1">
    <source>
        <dbReference type="Pfam" id="PF04961"/>
    </source>
</evidence>
<proteinExistence type="predicted"/>
<organism evidence="2 3">
    <name type="scientific">Burkholderia cepacia</name>
    <name type="common">Pseudomonas cepacia</name>
    <dbReference type="NCBI Taxonomy" id="292"/>
    <lineage>
        <taxon>Bacteria</taxon>
        <taxon>Pseudomonadati</taxon>
        <taxon>Pseudomonadota</taxon>
        <taxon>Betaproteobacteria</taxon>
        <taxon>Burkholderiales</taxon>
        <taxon>Burkholderiaceae</taxon>
        <taxon>Burkholderia</taxon>
        <taxon>Burkholderia cepacia complex</taxon>
    </lineage>
</organism>
<dbReference type="InterPro" id="IPR007044">
    <property type="entry name" value="Cyclodeamin/CycHdrlase"/>
</dbReference>
<name>A0A0J5X3C8_BURCE</name>
<sequence>MNDLLPPDTTLLDQPANQLLDAFGAGRASPGSGSAAALMGLLAVKLIRTVCLKSLEKNLGRETDVTLHHILKELDTSEPALRALFEKDAHEFEEIVRLIVERNQAVAQEAKGTLTREINRKLEIATDNVFQIIDLCLPLIDRGVTVFEHGWGTVRGDSGAAISAAIAAVTSGLFIVNLNIKWLKARKYGADNIGRATALRDLLEQKQQTALGCMASLNSEALDSLTIEGTVSLQLPLALIAGDVNAPGPASEDSRDNVAQVSHTHPAGHEALAIAVLDGLATARQARPIEHARAPAAPKPNCHDAVDVWITSHVGSQTVRGWLVDARDDGSVHLIAHSVVRNPDGTLLDPSFAPGEPVYPFVPHPRTTGGFFSQLCRPGAPYDLVVFTRDGEASS</sequence>
<gene>
    <name evidence="2" type="ORF">VL15_14135</name>
</gene>
<accession>A0A0J5X3C8</accession>
<dbReference type="RefSeq" id="WP_048246254.1">
    <property type="nucleotide sequence ID" value="NZ_LDWR01000022.1"/>
</dbReference>
<feature type="domain" description="Cyclodeaminase/cyclohydrolase" evidence="1">
    <location>
        <begin position="17"/>
        <end position="188"/>
    </location>
</feature>
<dbReference type="SUPFAM" id="SSF101262">
    <property type="entry name" value="Methenyltetrahydrofolate cyclohydrolase-like"/>
    <property type="match status" value="1"/>
</dbReference>